<dbReference type="SUPFAM" id="SSF52540">
    <property type="entry name" value="P-loop containing nucleoside triphosphate hydrolases"/>
    <property type="match status" value="2"/>
</dbReference>
<gene>
    <name evidence="6" type="ORF">DEA37_0012256</name>
</gene>
<dbReference type="AlphaFoldDB" id="A0A5J4P0L9"/>
<dbReference type="PANTHER" id="PTHR23077:SF117">
    <property type="entry name" value="AAA+ ATPASE DOMAIN-CONTAINING PROTEIN"/>
    <property type="match status" value="1"/>
</dbReference>
<keyword evidence="4" id="KW-0472">Membrane</keyword>
<dbReference type="GO" id="GO:0016887">
    <property type="term" value="F:ATP hydrolysis activity"/>
    <property type="evidence" value="ECO:0007669"/>
    <property type="project" value="InterPro"/>
</dbReference>
<evidence type="ECO:0000256" key="3">
    <source>
        <dbReference type="ARBA" id="ARBA00023054"/>
    </source>
</evidence>
<dbReference type="PROSITE" id="PS00674">
    <property type="entry name" value="AAA"/>
    <property type="match status" value="1"/>
</dbReference>
<proteinExistence type="predicted"/>
<evidence type="ECO:0000313" key="7">
    <source>
        <dbReference type="Proteomes" id="UP000324629"/>
    </source>
</evidence>
<feature type="domain" description="AAA+ ATPase" evidence="5">
    <location>
        <begin position="92"/>
        <end position="276"/>
    </location>
</feature>
<dbReference type="Gene3D" id="1.10.8.60">
    <property type="match status" value="1"/>
</dbReference>
<dbReference type="InterPro" id="IPR003960">
    <property type="entry name" value="ATPase_AAA_CS"/>
</dbReference>
<dbReference type="Proteomes" id="UP000324629">
    <property type="component" value="Unassembled WGS sequence"/>
</dbReference>
<accession>A0A5J4P0L9</accession>
<evidence type="ECO:0000256" key="1">
    <source>
        <dbReference type="ARBA" id="ARBA00022741"/>
    </source>
</evidence>
<evidence type="ECO:0000256" key="4">
    <source>
        <dbReference type="SAM" id="Phobius"/>
    </source>
</evidence>
<protein>
    <submittedName>
        <fullName evidence="6">AAA family ATPase</fullName>
    </submittedName>
</protein>
<dbReference type="PANTHER" id="PTHR23077">
    <property type="entry name" value="AAA-FAMILY ATPASE"/>
    <property type="match status" value="1"/>
</dbReference>
<dbReference type="SMART" id="SM00382">
    <property type="entry name" value="AAA"/>
    <property type="match status" value="2"/>
</dbReference>
<reference evidence="6 7" key="1">
    <citation type="journal article" date="2019" name="Gigascience">
        <title>Whole-genome sequence of the oriental lung fluke Paragonimus westermani.</title>
        <authorList>
            <person name="Oey H."/>
            <person name="Zakrzewski M."/>
            <person name="Narain K."/>
            <person name="Devi K.R."/>
            <person name="Agatsuma T."/>
            <person name="Nawaratna S."/>
            <person name="Gobert G.N."/>
            <person name="Jones M.K."/>
            <person name="Ragan M.A."/>
            <person name="McManus D.P."/>
            <person name="Krause L."/>
        </authorList>
    </citation>
    <scope>NUCLEOTIDE SEQUENCE [LARGE SCALE GENOMIC DNA]</scope>
    <source>
        <strain evidence="6 7">IND2009</strain>
    </source>
</reference>
<dbReference type="Pfam" id="PF00004">
    <property type="entry name" value="AAA"/>
    <property type="match status" value="1"/>
</dbReference>
<dbReference type="Gene3D" id="3.40.50.300">
    <property type="entry name" value="P-loop containing nucleotide triphosphate hydrolases"/>
    <property type="match status" value="2"/>
</dbReference>
<organism evidence="6 7">
    <name type="scientific">Paragonimus westermani</name>
    <dbReference type="NCBI Taxonomy" id="34504"/>
    <lineage>
        <taxon>Eukaryota</taxon>
        <taxon>Metazoa</taxon>
        <taxon>Spiralia</taxon>
        <taxon>Lophotrochozoa</taxon>
        <taxon>Platyhelminthes</taxon>
        <taxon>Trematoda</taxon>
        <taxon>Digenea</taxon>
        <taxon>Plagiorchiida</taxon>
        <taxon>Troglotremata</taxon>
        <taxon>Troglotrematidae</taxon>
        <taxon>Paragonimus</taxon>
    </lineage>
</organism>
<name>A0A5J4P0L9_9TREM</name>
<feature type="domain" description="AAA+ ATPase" evidence="5">
    <location>
        <begin position="453"/>
        <end position="590"/>
    </location>
</feature>
<dbReference type="GO" id="GO:0005524">
    <property type="term" value="F:ATP binding"/>
    <property type="evidence" value="ECO:0007669"/>
    <property type="project" value="UniProtKB-KW"/>
</dbReference>
<keyword evidence="3" id="KW-0175">Coiled coil</keyword>
<dbReference type="InterPro" id="IPR003959">
    <property type="entry name" value="ATPase_AAA_core"/>
</dbReference>
<keyword evidence="7" id="KW-1185">Reference proteome</keyword>
<comment type="caution">
    <text evidence="6">The sequence shown here is derived from an EMBL/GenBank/DDBJ whole genome shotgun (WGS) entry which is preliminary data.</text>
</comment>
<evidence type="ECO:0000313" key="6">
    <source>
        <dbReference type="EMBL" id="KAA3681249.1"/>
    </source>
</evidence>
<keyword evidence="4" id="KW-1133">Transmembrane helix</keyword>
<dbReference type="InterPro" id="IPR027417">
    <property type="entry name" value="P-loop_NTPase"/>
</dbReference>
<keyword evidence="4" id="KW-0812">Transmembrane</keyword>
<sequence length="733" mass="79970">MVQLSGPFEFLSSPSNKGVFKIGPSTQLHISLADAITPLNITTVDKDVTNSDEFMHNPSPLFGLDGIRSILQNYLRDFSVSCLCSSAHITDVAHGILLYGLPGCGKSRLLQELIPKHMQPSGTETDPDRSGSLTFLTLSSALARTLCVNRLTSVRASTNPFYQWFLEQTKTTASQVVTSVVLLLPDLDMWIGATPSDADETEQVYNEEAGNLNRTQFGGANAVNNFFEAIERLTDPANSVYYRVCVIATATTTDVIFSLPESRRLFYRRILVSLPDAQTRFQILEHHVRLRVESICIPSLNALGQLSSASIPISIDDFFQDPHGIELLVLLASKLHGYTPRDLHRLLQVGFASLLSKLLSQTSSSDVTANGDGRVVPLSLSAICETLSHESQSYLQINLSQHTSPVGPLRWNDIGGYEQIKSLLRNVVQDRLTNTAKPYGVEARADAALGLRVPRGILLHGPPGCSKTMFVRALATECQLPLIAVQSSRIFGRYVGDSERNMRRVLVQARASAPAILFIDEIDLLLPSRSSSETGASEHVLGEVLTAMDGVEGQSGQVILIAATNRMDKLDSALSRAGRFDLVIAVPPPDAKARAAILRLELSRRAMKDGHLWLHTDWLDKYAEDSLDGYTGAELVQLVQHAAQLARESGLNHINRSLLIQAQQQCPPVSLSTYVASSNSVSSGVSSAVDIGPLTRRMSSSPATSVFLIALTTGIFISLISHWFIFLIFGRTK</sequence>
<keyword evidence="1" id="KW-0547">Nucleotide-binding</keyword>
<dbReference type="InterPro" id="IPR003593">
    <property type="entry name" value="AAA+_ATPase"/>
</dbReference>
<evidence type="ECO:0000259" key="5">
    <source>
        <dbReference type="SMART" id="SM00382"/>
    </source>
</evidence>
<dbReference type="EMBL" id="QNGE01000245">
    <property type="protein sequence ID" value="KAA3681249.1"/>
    <property type="molecule type" value="Genomic_DNA"/>
</dbReference>
<dbReference type="InterPro" id="IPR050168">
    <property type="entry name" value="AAA_ATPase_domain"/>
</dbReference>
<keyword evidence="2" id="KW-0067">ATP-binding</keyword>
<dbReference type="FunFam" id="3.40.50.300:FF:001025">
    <property type="entry name" value="ATPase family, AAA domain-containing 2B"/>
    <property type="match status" value="1"/>
</dbReference>
<evidence type="ECO:0000256" key="2">
    <source>
        <dbReference type="ARBA" id="ARBA00022840"/>
    </source>
</evidence>
<feature type="transmembrane region" description="Helical" evidence="4">
    <location>
        <begin position="706"/>
        <end position="729"/>
    </location>
</feature>